<evidence type="ECO:0000256" key="2">
    <source>
        <dbReference type="ARBA" id="ARBA00005790"/>
    </source>
</evidence>
<dbReference type="InterPro" id="IPR008144">
    <property type="entry name" value="Guanylate_kin-like_dom"/>
</dbReference>
<dbReference type="Gene3D" id="3.40.50.300">
    <property type="entry name" value="P-loop containing nucleotide triphosphate hydrolases"/>
    <property type="match status" value="1"/>
</dbReference>
<dbReference type="PROSITE" id="PS00856">
    <property type="entry name" value="GUANYLATE_KINASE_1"/>
    <property type="match status" value="1"/>
</dbReference>
<organism evidence="13 14">
    <name type="scientific">Ruthenibacterium intestinale</name>
    <dbReference type="NCBI Taxonomy" id="3133163"/>
    <lineage>
        <taxon>Bacteria</taxon>
        <taxon>Bacillati</taxon>
        <taxon>Bacillota</taxon>
        <taxon>Clostridia</taxon>
        <taxon>Eubacteriales</taxon>
        <taxon>Oscillospiraceae</taxon>
        <taxon>Ruthenibacterium</taxon>
    </lineage>
</organism>
<name>A0ABV1GDP7_9FIRM</name>
<dbReference type="Proteomes" id="UP001477672">
    <property type="component" value="Unassembled WGS sequence"/>
</dbReference>
<dbReference type="GO" id="GO:0004385">
    <property type="term" value="F:GMP kinase activity"/>
    <property type="evidence" value="ECO:0007669"/>
    <property type="project" value="UniProtKB-EC"/>
</dbReference>
<proteinExistence type="inferred from homology"/>
<keyword evidence="6 11" id="KW-0547">Nucleotide-binding</keyword>
<evidence type="ECO:0000259" key="12">
    <source>
        <dbReference type="PROSITE" id="PS50052"/>
    </source>
</evidence>
<dbReference type="EMBL" id="JBBMFA010000078">
    <property type="protein sequence ID" value="MEQ2519969.1"/>
    <property type="molecule type" value="Genomic_DNA"/>
</dbReference>
<keyword evidence="7 11" id="KW-0418">Kinase</keyword>
<evidence type="ECO:0000313" key="14">
    <source>
        <dbReference type="Proteomes" id="UP001477672"/>
    </source>
</evidence>
<dbReference type="PANTHER" id="PTHR23117">
    <property type="entry name" value="GUANYLATE KINASE-RELATED"/>
    <property type="match status" value="1"/>
</dbReference>
<dbReference type="InterPro" id="IPR008145">
    <property type="entry name" value="GK/Ca_channel_bsu"/>
</dbReference>
<dbReference type="CDD" id="cd00071">
    <property type="entry name" value="GMPK"/>
    <property type="match status" value="1"/>
</dbReference>
<dbReference type="PANTHER" id="PTHR23117:SF13">
    <property type="entry name" value="GUANYLATE KINASE"/>
    <property type="match status" value="1"/>
</dbReference>
<evidence type="ECO:0000256" key="9">
    <source>
        <dbReference type="ARBA" id="ARBA00030128"/>
    </source>
</evidence>
<protein>
    <recommendedName>
        <fullName evidence="4 11">Guanylate kinase</fullName>
        <ecNumber evidence="3 11">2.7.4.8</ecNumber>
    </recommendedName>
    <alternativeName>
        <fullName evidence="9 11">GMP kinase</fullName>
    </alternativeName>
</protein>
<dbReference type="EC" id="2.7.4.8" evidence="3 11"/>
<feature type="domain" description="Guanylate kinase-like" evidence="12">
    <location>
        <begin position="5"/>
        <end position="183"/>
    </location>
</feature>
<dbReference type="RefSeq" id="WP_349215399.1">
    <property type="nucleotide sequence ID" value="NZ_JBBMFA010000078.1"/>
</dbReference>
<accession>A0ABV1GDP7</accession>
<dbReference type="NCBIfam" id="TIGR03263">
    <property type="entry name" value="guanyl_kin"/>
    <property type="match status" value="1"/>
</dbReference>
<gene>
    <name evidence="11 13" type="primary">gmk</name>
    <name evidence="13" type="ORF">WMO24_05955</name>
</gene>
<comment type="subcellular location">
    <subcellularLocation>
        <location evidence="11">Cytoplasm</location>
    </subcellularLocation>
</comment>
<dbReference type="Gene3D" id="3.30.63.10">
    <property type="entry name" value="Guanylate Kinase phosphate binding domain"/>
    <property type="match status" value="1"/>
</dbReference>
<dbReference type="SUPFAM" id="SSF52540">
    <property type="entry name" value="P-loop containing nucleoside triphosphate hydrolases"/>
    <property type="match status" value="1"/>
</dbReference>
<comment type="caution">
    <text evidence="13">The sequence shown here is derived from an EMBL/GenBank/DDBJ whole genome shotgun (WGS) entry which is preliminary data.</text>
</comment>
<evidence type="ECO:0000256" key="11">
    <source>
        <dbReference type="HAMAP-Rule" id="MF_00328"/>
    </source>
</evidence>
<dbReference type="HAMAP" id="MF_00328">
    <property type="entry name" value="Guanylate_kinase"/>
    <property type="match status" value="1"/>
</dbReference>
<reference evidence="13 14" key="1">
    <citation type="submission" date="2024-03" db="EMBL/GenBank/DDBJ databases">
        <title>Human intestinal bacterial collection.</title>
        <authorList>
            <person name="Pauvert C."/>
            <person name="Hitch T.C.A."/>
            <person name="Clavel T."/>
        </authorList>
    </citation>
    <scope>NUCLEOTIDE SEQUENCE [LARGE SCALE GENOMIC DNA]</scope>
    <source>
        <strain evidence="13 14">CLA-JM-H11</strain>
    </source>
</reference>
<keyword evidence="14" id="KW-1185">Reference proteome</keyword>
<evidence type="ECO:0000256" key="8">
    <source>
        <dbReference type="ARBA" id="ARBA00022840"/>
    </source>
</evidence>
<dbReference type="InterPro" id="IPR017665">
    <property type="entry name" value="Guanylate_kinase"/>
</dbReference>
<comment type="similarity">
    <text evidence="2 11">Belongs to the guanylate kinase family.</text>
</comment>
<evidence type="ECO:0000256" key="10">
    <source>
        <dbReference type="ARBA" id="ARBA00048594"/>
    </source>
</evidence>
<evidence type="ECO:0000256" key="7">
    <source>
        <dbReference type="ARBA" id="ARBA00022777"/>
    </source>
</evidence>
<feature type="binding site" evidence="11">
    <location>
        <begin position="12"/>
        <end position="19"/>
    </location>
    <ligand>
        <name>ATP</name>
        <dbReference type="ChEBI" id="CHEBI:30616"/>
    </ligand>
</feature>
<evidence type="ECO:0000256" key="3">
    <source>
        <dbReference type="ARBA" id="ARBA00012961"/>
    </source>
</evidence>
<evidence type="ECO:0000256" key="6">
    <source>
        <dbReference type="ARBA" id="ARBA00022741"/>
    </source>
</evidence>
<dbReference type="SMART" id="SM00072">
    <property type="entry name" value="GuKc"/>
    <property type="match status" value="1"/>
</dbReference>
<evidence type="ECO:0000256" key="1">
    <source>
        <dbReference type="ARBA" id="ARBA00003531"/>
    </source>
</evidence>
<keyword evidence="11" id="KW-0963">Cytoplasm</keyword>
<evidence type="ECO:0000313" key="13">
    <source>
        <dbReference type="EMBL" id="MEQ2519969.1"/>
    </source>
</evidence>
<dbReference type="Pfam" id="PF00625">
    <property type="entry name" value="Guanylate_kin"/>
    <property type="match status" value="1"/>
</dbReference>
<dbReference type="InterPro" id="IPR020590">
    <property type="entry name" value="Guanylate_kinase_CS"/>
</dbReference>
<dbReference type="PROSITE" id="PS50052">
    <property type="entry name" value="GUANYLATE_KINASE_2"/>
    <property type="match status" value="1"/>
</dbReference>
<keyword evidence="8 11" id="KW-0067">ATP-binding</keyword>
<dbReference type="InterPro" id="IPR027417">
    <property type="entry name" value="P-loop_NTPase"/>
</dbReference>
<evidence type="ECO:0000256" key="4">
    <source>
        <dbReference type="ARBA" id="ARBA00016296"/>
    </source>
</evidence>
<keyword evidence="5 11" id="KW-0808">Transferase</keyword>
<evidence type="ECO:0000256" key="5">
    <source>
        <dbReference type="ARBA" id="ARBA00022679"/>
    </source>
</evidence>
<comment type="catalytic activity">
    <reaction evidence="10 11">
        <text>GMP + ATP = GDP + ADP</text>
        <dbReference type="Rhea" id="RHEA:20780"/>
        <dbReference type="ChEBI" id="CHEBI:30616"/>
        <dbReference type="ChEBI" id="CHEBI:58115"/>
        <dbReference type="ChEBI" id="CHEBI:58189"/>
        <dbReference type="ChEBI" id="CHEBI:456216"/>
        <dbReference type="EC" id="2.7.4.8"/>
    </reaction>
</comment>
<sequence length="188" mass="21718">MNKERHLLVVSGPSGAGKDTVVRRMMEKYPEIELSVSATTRAPRNGEKEGIDYYFMTNETFEQKIERGEMLEYVHYCDRYYGTPKSEVDRRLDAGIPVVLVIEVIGAANIKKLYPDSTLVFIMPPSLEELSRRLHGRGTEPEDVIQKRLARAQEEIERKAQYDFSVVNDDVDRCAEKVYSILRKRLEE</sequence>
<comment type="function">
    <text evidence="1 11">Essential for recycling GMP and indirectly, cGMP.</text>
</comment>